<keyword evidence="9" id="KW-1185">Reference proteome</keyword>
<dbReference type="InterPro" id="IPR029063">
    <property type="entry name" value="SAM-dependent_MTases_sf"/>
</dbReference>
<dbReference type="Gene3D" id="3.40.50.150">
    <property type="entry name" value="Vaccinia Virus protein VP39"/>
    <property type="match status" value="1"/>
</dbReference>
<dbReference type="PANTHER" id="PTHR47739:SF1">
    <property type="entry name" value="TRNA1(VAL) (ADENINE(37)-N6)-METHYLTRANSFERASE"/>
    <property type="match status" value="1"/>
</dbReference>
<dbReference type="CDD" id="cd02440">
    <property type="entry name" value="AdoMet_MTases"/>
    <property type="match status" value="1"/>
</dbReference>
<dbReference type="EC" id="2.1.1.223" evidence="6"/>
<protein>
    <recommendedName>
        <fullName evidence="6">tRNA1(Val) (adenine(37)-N6)-methyltransferase</fullName>
        <ecNumber evidence="6">2.1.1.223</ecNumber>
    </recommendedName>
    <alternativeName>
        <fullName evidence="6">tRNA m6A37 methyltransferase</fullName>
    </alternativeName>
</protein>
<evidence type="ECO:0000256" key="6">
    <source>
        <dbReference type="HAMAP-Rule" id="MF_01872"/>
    </source>
</evidence>
<dbReference type="InterPro" id="IPR050210">
    <property type="entry name" value="tRNA_Adenine-N(6)_MTase"/>
</dbReference>
<feature type="domain" description="Methyltransferase small" evidence="7">
    <location>
        <begin position="42"/>
        <end position="126"/>
    </location>
</feature>
<comment type="similarity">
    <text evidence="6">Belongs to the methyltransferase superfamily. tRNA (adenine-N(6)-)-methyltransferase family.</text>
</comment>
<keyword evidence="3 6" id="KW-0808">Transferase</keyword>
<comment type="caution">
    <text evidence="8">The sequence shown here is derived from an EMBL/GenBank/DDBJ whole genome shotgun (WGS) entry which is preliminary data.</text>
</comment>
<dbReference type="InterPro" id="IPR002052">
    <property type="entry name" value="DNA_methylase_N6_adenine_CS"/>
</dbReference>
<keyword evidence="1 6" id="KW-0963">Cytoplasm</keyword>
<dbReference type="InterPro" id="IPR007848">
    <property type="entry name" value="Small_mtfrase_dom"/>
</dbReference>
<dbReference type="PROSITE" id="PS00092">
    <property type="entry name" value="N6_MTASE"/>
    <property type="match status" value="1"/>
</dbReference>
<dbReference type="EMBL" id="BPEU01000010">
    <property type="protein sequence ID" value="GIU39848.1"/>
    <property type="molecule type" value="Genomic_DNA"/>
</dbReference>
<reference evidence="8 9" key="1">
    <citation type="submission" date="2021-05" db="EMBL/GenBank/DDBJ databases">
        <title>Molecular characterization for Shewanella algae harboring chromosomal blaOXA-55-like strains isolated from clinical and environment sample.</title>
        <authorList>
            <person name="Ohama Y."/>
            <person name="Aoki K."/>
            <person name="Harada S."/>
            <person name="Moriya K."/>
            <person name="Ishii Y."/>
            <person name="Tateda K."/>
        </authorList>
    </citation>
    <scope>NUCLEOTIDE SEQUENCE [LARGE SCALE GENOMIC DNA]</scope>
    <source>
        <strain evidence="8 9">MBTL60-118</strain>
    </source>
</reference>
<sequence length="252" mass="27326">MPLTLALTMPFTFKLFHIDDSHCGMPVSTDGVLLGAWAPLSQAQQILDIGTGSGLLALMAAQRSHGVITAIEIDANAAIDCRRNFAASDWAARLTLINSDIRQWIDATTSPLPQFDHIICNPPYFEAGPLSQCDRRAQARHTHRLDFAQLLNAIRQLLSSEGNASIILPQASFAGFSAQLAQAQLAIIEQVDVSSVTGKAAHRHLLRLGHLAALSDAKDTNTKSTTQLTIRDKNGAYTPEMVALTQAFYLKL</sequence>
<dbReference type="HAMAP" id="MF_01872">
    <property type="entry name" value="tRNA_methyltr_YfiC"/>
    <property type="match status" value="1"/>
</dbReference>
<gene>
    <name evidence="8" type="ORF">TUM3794_16160</name>
</gene>
<evidence type="ECO:0000256" key="3">
    <source>
        <dbReference type="ARBA" id="ARBA00022679"/>
    </source>
</evidence>
<evidence type="ECO:0000256" key="1">
    <source>
        <dbReference type="ARBA" id="ARBA00022490"/>
    </source>
</evidence>
<name>A0ABQ4NYA1_SHECO</name>
<dbReference type="SUPFAM" id="SSF53335">
    <property type="entry name" value="S-adenosyl-L-methionine-dependent methyltransferases"/>
    <property type="match status" value="1"/>
</dbReference>
<dbReference type="PANTHER" id="PTHR47739">
    <property type="entry name" value="TRNA1(VAL) (ADENINE(37)-N6)-METHYLTRANSFERASE"/>
    <property type="match status" value="1"/>
</dbReference>
<comment type="subcellular location">
    <subcellularLocation>
        <location evidence="6">Cytoplasm</location>
    </subcellularLocation>
</comment>
<dbReference type="Pfam" id="PF05175">
    <property type="entry name" value="MTS"/>
    <property type="match status" value="1"/>
</dbReference>
<evidence type="ECO:0000313" key="8">
    <source>
        <dbReference type="EMBL" id="GIU39848.1"/>
    </source>
</evidence>
<organism evidence="8 9">
    <name type="scientific">Shewanella colwelliana</name>
    <name type="common">Alteromonas colwelliana</name>
    <dbReference type="NCBI Taxonomy" id="23"/>
    <lineage>
        <taxon>Bacteria</taxon>
        <taxon>Pseudomonadati</taxon>
        <taxon>Pseudomonadota</taxon>
        <taxon>Gammaproteobacteria</taxon>
        <taxon>Alteromonadales</taxon>
        <taxon>Shewanellaceae</taxon>
        <taxon>Shewanella</taxon>
    </lineage>
</organism>
<evidence type="ECO:0000313" key="9">
    <source>
        <dbReference type="Proteomes" id="UP000773469"/>
    </source>
</evidence>
<evidence type="ECO:0000259" key="7">
    <source>
        <dbReference type="Pfam" id="PF05175"/>
    </source>
</evidence>
<dbReference type="InterPro" id="IPR022882">
    <property type="entry name" value="tRNA_adenine-N6_MeTrfase"/>
</dbReference>
<evidence type="ECO:0000256" key="4">
    <source>
        <dbReference type="ARBA" id="ARBA00022691"/>
    </source>
</evidence>
<keyword evidence="4 6" id="KW-0949">S-adenosyl-L-methionine</keyword>
<accession>A0ABQ4NYA1</accession>
<evidence type="ECO:0000256" key="2">
    <source>
        <dbReference type="ARBA" id="ARBA00022603"/>
    </source>
</evidence>
<keyword evidence="2 6" id="KW-0489">Methyltransferase</keyword>
<comment type="catalytic activity">
    <reaction evidence="6">
        <text>adenosine(37) in tRNA1(Val) + S-adenosyl-L-methionine = N(6)-methyladenosine(37) in tRNA1(Val) + S-adenosyl-L-homocysteine + H(+)</text>
        <dbReference type="Rhea" id="RHEA:43160"/>
        <dbReference type="Rhea" id="RHEA-COMP:10369"/>
        <dbReference type="Rhea" id="RHEA-COMP:10370"/>
        <dbReference type="ChEBI" id="CHEBI:15378"/>
        <dbReference type="ChEBI" id="CHEBI:57856"/>
        <dbReference type="ChEBI" id="CHEBI:59789"/>
        <dbReference type="ChEBI" id="CHEBI:74411"/>
        <dbReference type="ChEBI" id="CHEBI:74449"/>
        <dbReference type="EC" id="2.1.1.223"/>
    </reaction>
</comment>
<proteinExistence type="inferred from homology"/>
<dbReference type="Proteomes" id="UP000773469">
    <property type="component" value="Unassembled WGS sequence"/>
</dbReference>
<keyword evidence="5 6" id="KW-0819">tRNA processing</keyword>
<comment type="function">
    <text evidence="6">Specifically methylates the adenine in position 37 of tRNA(1)(Val) (anticodon cmo5UAC).</text>
</comment>
<evidence type="ECO:0000256" key="5">
    <source>
        <dbReference type="ARBA" id="ARBA00022694"/>
    </source>
</evidence>